<evidence type="ECO:0000259" key="3">
    <source>
        <dbReference type="Pfam" id="PF18962"/>
    </source>
</evidence>
<evidence type="ECO:0000313" key="4">
    <source>
        <dbReference type="EMBL" id="RSK38282.1"/>
    </source>
</evidence>
<organism evidence="4 5">
    <name type="scientific">Mangrovimonas spongiae</name>
    <dbReference type="NCBI Taxonomy" id="2494697"/>
    <lineage>
        <taxon>Bacteria</taxon>
        <taxon>Pseudomonadati</taxon>
        <taxon>Bacteroidota</taxon>
        <taxon>Flavobacteriia</taxon>
        <taxon>Flavobacteriales</taxon>
        <taxon>Flavobacteriaceae</taxon>
        <taxon>Mangrovimonas</taxon>
    </lineage>
</organism>
<name>A0A3R9ME66_9FLAO</name>
<dbReference type="OrthoDB" id="951108at2"/>
<feature type="signal peptide" evidence="2">
    <location>
        <begin position="1"/>
        <end position="22"/>
    </location>
</feature>
<sequence length="469" mass="49397">MKKTTFYLLVLCCVAFSWQSMSQCDFDGNQYPADPLILFNDGSVEEISDCNWFGEYSAIQNLNIGDEYLFDADGGYITIIDSADGTTVLAYGASPLTWTATATNVEAHWAVSAGCEAQGDFTCHITTITNNDGAPAPAPDCATTPTPAVGATDVTVGNTTLSWMAPTTGPTPTAYNIYEYDDEFGTNPGLIGTVTTTSMDVTINAYEVTLYWAAIPVNASTEATGCDVWSFTTEATPPPPANDDPAGAIMLTPGPDFATNALAGQTNGGATASEVADATIPDPSCSSYEGGDIWYMVSVPSDGNLTIETNADPTGGGGDSGMSIYSGAIGSFTEVGCNDDGSDDGLYSLVDIVPADGLADQTLYIRVFEYGDNATINFQVSAYSATLSVGQVEFVGFKYYPNPVNDMLSLKAQSNISKVSVYNMLGQEVIRTAPNTVSNDVNMSELQAGAYFVKVTVNGTTETIRIIKK</sequence>
<comment type="caution">
    <text evidence="4">The sequence shown here is derived from an EMBL/GenBank/DDBJ whole genome shotgun (WGS) entry which is preliminary data.</text>
</comment>
<dbReference type="EMBL" id="RWBG01000006">
    <property type="protein sequence ID" value="RSK38282.1"/>
    <property type="molecule type" value="Genomic_DNA"/>
</dbReference>
<reference evidence="4 5" key="1">
    <citation type="submission" date="2018-12" db="EMBL/GenBank/DDBJ databases">
        <title>Mangrovimonas spongiae sp. nov., a novel member of the genus Mangrovimonas isolated from marine sponge.</title>
        <authorList>
            <person name="Zhuang L."/>
            <person name="Luo L."/>
        </authorList>
    </citation>
    <scope>NUCLEOTIDE SEQUENCE [LARGE SCALE GENOMIC DNA]</scope>
    <source>
        <strain evidence="4 5">HN-E26</strain>
    </source>
</reference>
<dbReference type="Proteomes" id="UP000270620">
    <property type="component" value="Unassembled WGS sequence"/>
</dbReference>
<keyword evidence="1 2" id="KW-0732">Signal</keyword>
<accession>A0A3R9ME66</accession>
<feature type="chain" id="PRO_5018556751" evidence="2">
    <location>
        <begin position="23"/>
        <end position="469"/>
    </location>
</feature>
<dbReference type="RefSeq" id="WP_125468690.1">
    <property type="nucleotide sequence ID" value="NZ_RWBG01000006.1"/>
</dbReference>
<keyword evidence="5" id="KW-1185">Reference proteome</keyword>
<protein>
    <submittedName>
        <fullName evidence="4">T9SS C-terminal target domain-containing protein</fullName>
    </submittedName>
</protein>
<evidence type="ECO:0000313" key="5">
    <source>
        <dbReference type="Proteomes" id="UP000270620"/>
    </source>
</evidence>
<evidence type="ECO:0000256" key="2">
    <source>
        <dbReference type="SAM" id="SignalP"/>
    </source>
</evidence>
<dbReference type="Pfam" id="PF18962">
    <property type="entry name" value="Por_Secre_tail"/>
    <property type="match status" value="1"/>
</dbReference>
<gene>
    <name evidence="4" type="ORF">EJA19_12370</name>
</gene>
<feature type="domain" description="Secretion system C-terminal sorting" evidence="3">
    <location>
        <begin position="400"/>
        <end position="464"/>
    </location>
</feature>
<dbReference type="NCBIfam" id="TIGR04183">
    <property type="entry name" value="Por_Secre_tail"/>
    <property type="match status" value="1"/>
</dbReference>
<dbReference type="AlphaFoldDB" id="A0A3R9ME66"/>
<dbReference type="InterPro" id="IPR026444">
    <property type="entry name" value="Secre_tail"/>
</dbReference>
<proteinExistence type="predicted"/>
<evidence type="ECO:0000256" key="1">
    <source>
        <dbReference type="ARBA" id="ARBA00022729"/>
    </source>
</evidence>